<dbReference type="AlphaFoldDB" id="A0A0C9MUQ1"/>
<accession>A0A0C9MUQ1</accession>
<protein>
    <recommendedName>
        <fullName evidence="3">Proteasome assembly chaperone 3</fullName>
    </recommendedName>
</protein>
<organism evidence="1">
    <name type="scientific">Mucor ambiguus</name>
    <dbReference type="NCBI Taxonomy" id="91626"/>
    <lineage>
        <taxon>Eukaryota</taxon>
        <taxon>Fungi</taxon>
        <taxon>Fungi incertae sedis</taxon>
        <taxon>Mucoromycota</taxon>
        <taxon>Mucoromycotina</taxon>
        <taxon>Mucoromycetes</taxon>
        <taxon>Mucorales</taxon>
        <taxon>Mucorineae</taxon>
        <taxon>Mucoraceae</taxon>
        <taxon>Mucor</taxon>
    </lineage>
</organism>
<name>A0A0C9MUQ1_9FUNG</name>
<dbReference type="Proteomes" id="UP000053815">
    <property type="component" value="Unassembled WGS sequence"/>
</dbReference>
<evidence type="ECO:0000313" key="2">
    <source>
        <dbReference type="Proteomes" id="UP000053815"/>
    </source>
</evidence>
<sequence>MKDVIATALQKGFFHGEVSVVGLLVEGEHCTIQVMQSPSKVFYTMYKVSEFKLPKDQDDLKVLVGTETSFELCRALILQAAEQTNVEPQKQILNVICNSFSPPHHAEYFH</sequence>
<evidence type="ECO:0000313" key="1">
    <source>
        <dbReference type="EMBL" id="GAN05798.1"/>
    </source>
</evidence>
<evidence type="ECO:0008006" key="3">
    <source>
        <dbReference type="Google" id="ProtNLM"/>
    </source>
</evidence>
<proteinExistence type="predicted"/>
<keyword evidence="2" id="KW-1185">Reference proteome</keyword>
<dbReference type="EMBL" id="DF836391">
    <property type="protein sequence ID" value="GAN05798.1"/>
    <property type="molecule type" value="Genomic_DNA"/>
</dbReference>
<gene>
    <name evidence="1" type="ORF">MAM1_0102d05273</name>
</gene>
<reference evidence="1" key="1">
    <citation type="submission" date="2014-09" db="EMBL/GenBank/DDBJ databases">
        <title>Draft genome sequence of an oleaginous Mucoromycotina fungus Mucor ambiguus NBRC6742.</title>
        <authorList>
            <person name="Takeda I."/>
            <person name="Yamane N."/>
            <person name="Morita T."/>
            <person name="Tamano K."/>
            <person name="Machida M."/>
            <person name="Baker S."/>
            <person name="Koike H."/>
        </authorList>
    </citation>
    <scope>NUCLEOTIDE SEQUENCE</scope>
    <source>
        <strain evidence="1">NBRC 6742</strain>
    </source>
</reference>